<feature type="chain" id="PRO_5002307520" evidence="2">
    <location>
        <begin position="19"/>
        <end position="175"/>
    </location>
</feature>
<evidence type="ECO:0000313" key="4">
    <source>
        <dbReference type="Proteomes" id="UP000054495"/>
    </source>
</evidence>
<proteinExistence type="predicted"/>
<dbReference type="Proteomes" id="UP000054495">
    <property type="component" value="Unassembled WGS sequence"/>
</dbReference>
<keyword evidence="4" id="KW-1185">Reference proteome</keyword>
<feature type="region of interest" description="Disordered" evidence="1">
    <location>
        <begin position="155"/>
        <end position="175"/>
    </location>
</feature>
<evidence type="ECO:0000256" key="2">
    <source>
        <dbReference type="SAM" id="SignalP"/>
    </source>
</evidence>
<accession>A0A0D6M520</accession>
<feature type="compositionally biased region" description="Gly residues" evidence="1">
    <location>
        <begin position="37"/>
        <end position="48"/>
    </location>
</feature>
<reference evidence="3 4" key="1">
    <citation type="submission" date="2013-05" db="EMBL/GenBank/DDBJ databases">
        <title>Draft genome of the parasitic nematode Anyclostoma ceylanicum.</title>
        <authorList>
            <person name="Mitreva M."/>
        </authorList>
    </citation>
    <scope>NUCLEOTIDE SEQUENCE [LARGE SCALE GENOMIC DNA]</scope>
</reference>
<feature type="compositionally biased region" description="Polar residues" evidence="1">
    <location>
        <begin position="155"/>
        <end position="164"/>
    </location>
</feature>
<feature type="compositionally biased region" description="Gly residues" evidence="1">
    <location>
        <begin position="59"/>
        <end position="73"/>
    </location>
</feature>
<dbReference type="EMBL" id="KE124797">
    <property type="protein sequence ID" value="EPB79239.1"/>
    <property type="molecule type" value="Genomic_DNA"/>
</dbReference>
<dbReference type="AlphaFoldDB" id="A0A0D6M520"/>
<evidence type="ECO:0000256" key="1">
    <source>
        <dbReference type="SAM" id="MobiDB-lite"/>
    </source>
</evidence>
<feature type="signal peptide" evidence="2">
    <location>
        <begin position="1"/>
        <end position="18"/>
    </location>
</feature>
<sequence>MGSLSILLLLVLVNVAVSQWGPQGGGWMPPQGPPGPWGGGWQGPGGGPNNWYGNQWGNWGRGGGRGGRGGNRGGDWDYDGDFGRGGNRGGGRRDGNQNQGPSVAIYKNNTFYRHKDSICMQSQSRLSYILHSAMQANITLKKGTLVKQCDVDTQGMNSNPATNRGTKKRGIFQEI</sequence>
<organism evidence="3 4">
    <name type="scientific">Ancylostoma ceylanicum</name>
    <dbReference type="NCBI Taxonomy" id="53326"/>
    <lineage>
        <taxon>Eukaryota</taxon>
        <taxon>Metazoa</taxon>
        <taxon>Ecdysozoa</taxon>
        <taxon>Nematoda</taxon>
        <taxon>Chromadorea</taxon>
        <taxon>Rhabditida</taxon>
        <taxon>Rhabditina</taxon>
        <taxon>Rhabditomorpha</taxon>
        <taxon>Strongyloidea</taxon>
        <taxon>Ancylostomatidae</taxon>
        <taxon>Ancylostomatinae</taxon>
        <taxon>Ancylostoma</taxon>
    </lineage>
</organism>
<protein>
    <submittedName>
        <fullName evidence="3">Uncharacterized protein</fullName>
    </submittedName>
</protein>
<gene>
    <name evidence="3" type="ORF">ANCCEY_01662</name>
</gene>
<feature type="region of interest" description="Disordered" evidence="1">
    <location>
        <begin position="24"/>
        <end position="102"/>
    </location>
</feature>
<keyword evidence="2" id="KW-0732">Signal</keyword>
<feature type="compositionally biased region" description="Low complexity" evidence="1">
    <location>
        <begin position="49"/>
        <end position="58"/>
    </location>
</feature>
<name>A0A0D6M520_9BILA</name>
<evidence type="ECO:0000313" key="3">
    <source>
        <dbReference type="EMBL" id="EPB79239.1"/>
    </source>
</evidence>
<feature type="compositionally biased region" description="Basic residues" evidence="1">
    <location>
        <begin position="165"/>
        <end position="175"/>
    </location>
</feature>